<keyword evidence="8" id="KW-0762">Sugar transport</keyword>
<feature type="transmembrane region" description="Helical" evidence="6">
    <location>
        <begin position="281"/>
        <end position="298"/>
    </location>
</feature>
<evidence type="ECO:0000256" key="6">
    <source>
        <dbReference type="SAM" id="Phobius"/>
    </source>
</evidence>
<feature type="region of interest" description="Disordered" evidence="5">
    <location>
        <begin position="356"/>
        <end position="378"/>
    </location>
</feature>
<feature type="transmembrane region" description="Helical" evidence="6">
    <location>
        <begin position="189"/>
        <end position="211"/>
    </location>
</feature>
<evidence type="ECO:0000256" key="5">
    <source>
        <dbReference type="SAM" id="MobiDB-lite"/>
    </source>
</evidence>
<evidence type="ECO:0000256" key="1">
    <source>
        <dbReference type="ARBA" id="ARBA00004141"/>
    </source>
</evidence>
<name>A0A1Y1IEU4_KLENI</name>
<feature type="transmembrane region" description="Helical" evidence="6">
    <location>
        <begin position="256"/>
        <end position="275"/>
    </location>
</feature>
<evidence type="ECO:0000256" key="4">
    <source>
        <dbReference type="ARBA" id="ARBA00023136"/>
    </source>
</evidence>
<keyword evidence="2 6" id="KW-0812">Transmembrane</keyword>
<dbReference type="GO" id="GO:0005794">
    <property type="term" value="C:Golgi apparatus"/>
    <property type="evidence" value="ECO:0000318"/>
    <property type="project" value="GO_Central"/>
</dbReference>
<keyword evidence="4 6" id="KW-0472">Membrane</keyword>
<gene>
    <name evidence="8" type="ORF">KFL_005240040</name>
</gene>
<feature type="compositionally biased region" description="Basic and acidic residues" evidence="5">
    <location>
        <begin position="360"/>
        <end position="378"/>
    </location>
</feature>
<evidence type="ECO:0000259" key="7">
    <source>
        <dbReference type="Pfam" id="PF03151"/>
    </source>
</evidence>
<evidence type="ECO:0000313" key="9">
    <source>
        <dbReference type="Proteomes" id="UP000054558"/>
    </source>
</evidence>
<dbReference type="Pfam" id="PF03151">
    <property type="entry name" value="TPT"/>
    <property type="match status" value="1"/>
</dbReference>
<dbReference type="AlphaFoldDB" id="A0A1Y1IEU4"/>
<evidence type="ECO:0000313" key="8">
    <source>
        <dbReference type="EMBL" id="GAQ89444.1"/>
    </source>
</evidence>
<dbReference type="GO" id="GO:0005338">
    <property type="term" value="F:nucleotide-sugar transmembrane transporter activity"/>
    <property type="evidence" value="ECO:0000318"/>
    <property type="project" value="GO_Central"/>
</dbReference>
<accession>A0A1Y1IEU4</accession>
<feature type="transmembrane region" description="Helical" evidence="6">
    <location>
        <begin position="74"/>
        <end position="92"/>
    </location>
</feature>
<feature type="transmembrane region" description="Helical" evidence="6">
    <location>
        <begin position="223"/>
        <end position="244"/>
    </location>
</feature>
<feature type="transmembrane region" description="Helical" evidence="6">
    <location>
        <begin position="132"/>
        <end position="151"/>
    </location>
</feature>
<feature type="compositionally biased region" description="Basic and acidic residues" evidence="5">
    <location>
        <begin position="309"/>
        <end position="324"/>
    </location>
</feature>
<keyword evidence="3 6" id="KW-1133">Transmembrane helix</keyword>
<dbReference type="OrthoDB" id="417037at2759"/>
<dbReference type="EMBL" id="DF237473">
    <property type="protein sequence ID" value="GAQ89444.1"/>
    <property type="molecule type" value="Genomic_DNA"/>
</dbReference>
<sequence>MGVPVAGIVAGYTLSSSILVIINKVAVTAFPYPAILTMLQYLCSVLFVVTKAVIQPKSEGSVKGVLGDSSWFSWGTFKAFFPAALTYFICIFTNTKILQYANVETFIVFRSSTPILVAICDSLFTGRAWPSLPAFASLGVIFMGAITYMITDSAFTVRAYSWAFAYLVVITFDMIYIKHVVMHIGLPTWGLVYYNNLTAFLLSPPVLYGMGEFRGVIAQDSQAWWTQIVPIVASCLFGVAISYFGFSCRQALSPTAFTVLGVMNKLITVLVNIMIWDKHASVVGIGALLLCILGGVLYERAVKKEREAADNKEKEIKEGDKDSLPIETTVHGPSSWNERFGWRRLFRQAGKANGEYSGVEDDKLLPMSPMREEGKQEP</sequence>
<comment type="subcellular location">
    <subcellularLocation>
        <location evidence="1">Membrane</location>
        <topology evidence="1">Multi-pass membrane protein</topology>
    </subcellularLocation>
</comment>
<evidence type="ECO:0000256" key="2">
    <source>
        <dbReference type="ARBA" id="ARBA00022692"/>
    </source>
</evidence>
<dbReference type="PANTHER" id="PTHR11132">
    <property type="entry name" value="SOLUTE CARRIER FAMILY 35"/>
    <property type="match status" value="1"/>
</dbReference>
<feature type="region of interest" description="Disordered" evidence="5">
    <location>
        <begin position="309"/>
        <end position="330"/>
    </location>
</feature>
<dbReference type="OMA" id="TIFRRQP"/>
<dbReference type="GO" id="GO:0015780">
    <property type="term" value="P:nucleotide-sugar transmembrane transport"/>
    <property type="evidence" value="ECO:0000318"/>
    <property type="project" value="GO_Central"/>
</dbReference>
<dbReference type="GO" id="GO:0016020">
    <property type="term" value="C:membrane"/>
    <property type="evidence" value="ECO:0007669"/>
    <property type="project" value="UniProtKB-SubCell"/>
</dbReference>
<dbReference type="GO" id="GO:0015297">
    <property type="term" value="F:antiporter activity"/>
    <property type="evidence" value="ECO:0000318"/>
    <property type="project" value="GO_Central"/>
</dbReference>
<protein>
    <submittedName>
        <fullName evidence="8">Nucleotide sugar transporter</fullName>
    </submittedName>
</protein>
<dbReference type="InterPro" id="IPR004853">
    <property type="entry name" value="Sugar_P_trans_dom"/>
</dbReference>
<keyword evidence="8" id="KW-0813">Transport</keyword>
<feature type="domain" description="Sugar phosphate transporter" evidence="7">
    <location>
        <begin position="12"/>
        <end position="298"/>
    </location>
</feature>
<dbReference type="InterPro" id="IPR050186">
    <property type="entry name" value="TPT_transporter"/>
</dbReference>
<organism evidence="8 9">
    <name type="scientific">Klebsormidium nitens</name>
    <name type="common">Green alga</name>
    <name type="synonym">Ulothrix nitens</name>
    <dbReference type="NCBI Taxonomy" id="105231"/>
    <lineage>
        <taxon>Eukaryota</taxon>
        <taxon>Viridiplantae</taxon>
        <taxon>Streptophyta</taxon>
        <taxon>Klebsormidiophyceae</taxon>
        <taxon>Klebsormidiales</taxon>
        <taxon>Klebsormidiaceae</taxon>
        <taxon>Klebsormidium</taxon>
    </lineage>
</organism>
<feature type="transmembrane region" description="Helical" evidence="6">
    <location>
        <begin position="6"/>
        <end position="27"/>
    </location>
</feature>
<dbReference type="Proteomes" id="UP000054558">
    <property type="component" value="Unassembled WGS sequence"/>
</dbReference>
<keyword evidence="9" id="KW-1185">Reference proteome</keyword>
<feature type="transmembrane region" description="Helical" evidence="6">
    <location>
        <begin position="34"/>
        <end position="54"/>
    </location>
</feature>
<reference evidence="8 9" key="1">
    <citation type="journal article" date="2014" name="Nat. Commun.">
        <title>Klebsormidium flaccidum genome reveals primary factors for plant terrestrial adaptation.</title>
        <authorList>
            <person name="Hori K."/>
            <person name="Maruyama F."/>
            <person name="Fujisawa T."/>
            <person name="Togashi T."/>
            <person name="Yamamoto N."/>
            <person name="Seo M."/>
            <person name="Sato S."/>
            <person name="Yamada T."/>
            <person name="Mori H."/>
            <person name="Tajima N."/>
            <person name="Moriyama T."/>
            <person name="Ikeuchi M."/>
            <person name="Watanabe M."/>
            <person name="Wada H."/>
            <person name="Kobayashi K."/>
            <person name="Saito M."/>
            <person name="Masuda T."/>
            <person name="Sasaki-Sekimoto Y."/>
            <person name="Mashiguchi K."/>
            <person name="Awai K."/>
            <person name="Shimojima M."/>
            <person name="Masuda S."/>
            <person name="Iwai M."/>
            <person name="Nobusawa T."/>
            <person name="Narise T."/>
            <person name="Kondo S."/>
            <person name="Saito H."/>
            <person name="Sato R."/>
            <person name="Murakawa M."/>
            <person name="Ihara Y."/>
            <person name="Oshima-Yamada Y."/>
            <person name="Ohtaka K."/>
            <person name="Satoh M."/>
            <person name="Sonobe K."/>
            <person name="Ishii M."/>
            <person name="Ohtani R."/>
            <person name="Kanamori-Sato M."/>
            <person name="Honoki R."/>
            <person name="Miyazaki D."/>
            <person name="Mochizuki H."/>
            <person name="Umetsu J."/>
            <person name="Higashi K."/>
            <person name="Shibata D."/>
            <person name="Kamiya Y."/>
            <person name="Sato N."/>
            <person name="Nakamura Y."/>
            <person name="Tabata S."/>
            <person name="Ida S."/>
            <person name="Kurokawa K."/>
            <person name="Ohta H."/>
        </authorList>
    </citation>
    <scope>NUCLEOTIDE SEQUENCE [LARGE SCALE GENOMIC DNA]</scope>
    <source>
        <strain evidence="8 9">NIES-2285</strain>
    </source>
</reference>
<feature type="transmembrane region" description="Helical" evidence="6">
    <location>
        <begin position="157"/>
        <end position="177"/>
    </location>
</feature>
<evidence type="ECO:0000256" key="3">
    <source>
        <dbReference type="ARBA" id="ARBA00022989"/>
    </source>
</evidence>
<proteinExistence type="predicted"/>